<feature type="domain" description="Pseudouridine synthase I TruA alpha/beta" evidence="6">
    <location>
        <begin position="144"/>
        <end position="245"/>
    </location>
</feature>
<dbReference type="Proteomes" id="UP001596303">
    <property type="component" value="Unassembled WGS sequence"/>
</dbReference>
<reference evidence="8" key="1">
    <citation type="journal article" date="2019" name="Int. J. Syst. Evol. Microbiol.">
        <title>The Global Catalogue of Microorganisms (GCM) 10K type strain sequencing project: providing services to taxonomists for standard genome sequencing and annotation.</title>
        <authorList>
            <consortium name="The Broad Institute Genomics Platform"/>
            <consortium name="The Broad Institute Genome Sequencing Center for Infectious Disease"/>
            <person name="Wu L."/>
            <person name="Ma J."/>
        </authorList>
    </citation>
    <scope>NUCLEOTIDE SEQUENCE [LARGE SCALE GENOMIC DNA]</scope>
    <source>
        <strain evidence="8">CGMCC-1.15741</strain>
    </source>
</reference>
<gene>
    <name evidence="4 7" type="primary">truA</name>
    <name evidence="7" type="ORF">ACFQDM_02260</name>
</gene>
<evidence type="ECO:0000259" key="6">
    <source>
        <dbReference type="Pfam" id="PF01416"/>
    </source>
</evidence>
<evidence type="ECO:0000256" key="2">
    <source>
        <dbReference type="ARBA" id="ARBA00022694"/>
    </source>
</evidence>
<dbReference type="PANTHER" id="PTHR11142">
    <property type="entry name" value="PSEUDOURIDYLATE SYNTHASE"/>
    <property type="match status" value="1"/>
</dbReference>
<dbReference type="CDD" id="cd02570">
    <property type="entry name" value="PseudoU_synth_EcTruA"/>
    <property type="match status" value="1"/>
</dbReference>
<comment type="caution">
    <text evidence="7">The sequence shown here is derived from an EMBL/GenBank/DDBJ whole genome shotgun (WGS) entry which is preliminary data.</text>
</comment>
<comment type="catalytic activity">
    <reaction evidence="4 5">
        <text>uridine(38/39/40) in tRNA = pseudouridine(38/39/40) in tRNA</text>
        <dbReference type="Rhea" id="RHEA:22376"/>
        <dbReference type="Rhea" id="RHEA-COMP:10085"/>
        <dbReference type="Rhea" id="RHEA-COMP:10087"/>
        <dbReference type="ChEBI" id="CHEBI:65314"/>
        <dbReference type="ChEBI" id="CHEBI:65315"/>
        <dbReference type="EC" id="5.4.99.12"/>
    </reaction>
</comment>
<dbReference type="EMBL" id="JBHSSW010000003">
    <property type="protein sequence ID" value="MFC6196881.1"/>
    <property type="molecule type" value="Genomic_DNA"/>
</dbReference>
<dbReference type="Gene3D" id="3.30.70.580">
    <property type="entry name" value="Pseudouridine synthase I, catalytic domain, N-terminal subdomain"/>
    <property type="match status" value="1"/>
</dbReference>
<keyword evidence="8" id="KW-1185">Reference proteome</keyword>
<feature type="domain" description="Pseudouridine synthase I TruA alpha/beta" evidence="6">
    <location>
        <begin position="8"/>
        <end position="105"/>
    </location>
</feature>
<organism evidence="7 8">
    <name type="scientific">Ponticaulis profundi</name>
    <dbReference type="NCBI Taxonomy" id="2665222"/>
    <lineage>
        <taxon>Bacteria</taxon>
        <taxon>Pseudomonadati</taxon>
        <taxon>Pseudomonadota</taxon>
        <taxon>Alphaproteobacteria</taxon>
        <taxon>Hyphomonadales</taxon>
        <taxon>Hyphomonadaceae</taxon>
        <taxon>Ponticaulis</taxon>
    </lineage>
</organism>
<evidence type="ECO:0000256" key="3">
    <source>
        <dbReference type="ARBA" id="ARBA00023235"/>
    </source>
</evidence>
<accession>A0ABW1S6M0</accession>
<protein>
    <recommendedName>
        <fullName evidence="4">tRNA pseudouridine synthase A</fullName>
        <ecNumber evidence="4">5.4.99.12</ecNumber>
    </recommendedName>
    <alternativeName>
        <fullName evidence="4">tRNA pseudouridine(38-40) synthase</fullName>
    </alternativeName>
    <alternativeName>
        <fullName evidence="4">tRNA pseudouridylate synthase I</fullName>
    </alternativeName>
    <alternativeName>
        <fullName evidence="4">tRNA-uridine isomerase I</fullName>
    </alternativeName>
</protein>
<dbReference type="HAMAP" id="MF_00171">
    <property type="entry name" value="TruA"/>
    <property type="match status" value="1"/>
</dbReference>
<proteinExistence type="inferred from homology"/>
<evidence type="ECO:0000313" key="8">
    <source>
        <dbReference type="Proteomes" id="UP001596303"/>
    </source>
</evidence>
<comment type="caution">
    <text evidence="4">Lacks conserved residue(s) required for the propagation of feature annotation.</text>
</comment>
<dbReference type="SUPFAM" id="SSF55120">
    <property type="entry name" value="Pseudouridine synthase"/>
    <property type="match status" value="1"/>
</dbReference>
<dbReference type="RefSeq" id="WP_377374887.1">
    <property type="nucleotide sequence ID" value="NZ_JBHSSW010000003.1"/>
</dbReference>
<keyword evidence="2 4" id="KW-0819">tRNA processing</keyword>
<keyword evidence="3 4" id="KW-0413">Isomerase</keyword>
<sequence length="248" mass="27417">MPRYKITIEYDGRPFAGWQRQNDQPSVQQALEEAAAKLDGAPVQVQGAGRTDSGVHAAGQVAHLDLQKDMPAEKVGDAINYHLKPHPVAILAAERMHDDFHARFDATERHYLYRISNRRAPLTLDHGFAWRVGMKLDAEAMHAAAQALVGHHDFSTFRDSQCQADSPVKTLNAISVARMGEEVHVRCRALSFLHRQVRSMVGSLVEVGRGKENTMWVGKILKAADRSACGPVAPSDGLYLTRVDYASK</sequence>
<evidence type="ECO:0000256" key="4">
    <source>
        <dbReference type="HAMAP-Rule" id="MF_00171"/>
    </source>
</evidence>
<dbReference type="EC" id="5.4.99.12" evidence="4"/>
<dbReference type="PIRSF" id="PIRSF001430">
    <property type="entry name" value="tRNA_psdUrid_synth"/>
    <property type="match status" value="1"/>
</dbReference>
<comment type="subunit">
    <text evidence="4">Homodimer.</text>
</comment>
<evidence type="ECO:0000313" key="7">
    <source>
        <dbReference type="EMBL" id="MFC6196881.1"/>
    </source>
</evidence>
<dbReference type="InterPro" id="IPR001406">
    <property type="entry name" value="PsdUridine_synth_TruA"/>
</dbReference>
<name>A0ABW1S6M0_9PROT</name>
<feature type="binding site" evidence="4">
    <location>
        <position position="111"/>
    </location>
    <ligand>
        <name>substrate</name>
    </ligand>
</feature>
<feature type="active site" description="Nucleophile" evidence="4">
    <location>
        <position position="52"/>
    </location>
</feature>
<dbReference type="GO" id="GO:0160147">
    <property type="term" value="F:tRNA pseudouridine(38-40) synthase activity"/>
    <property type="evidence" value="ECO:0007669"/>
    <property type="project" value="UniProtKB-EC"/>
</dbReference>
<dbReference type="Gene3D" id="3.30.70.660">
    <property type="entry name" value="Pseudouridine synthase I, catalytic domain, C-terminal subdomain"/>
    <property type="match status" value="1"/>
</dbReference>
<dbReference type="InterPro" id="IPR020097">
    <property type="entry name" value="PsdUridine_synth_TruA_a/b_dom"/>
</dbReference>
<dbReference type="Pfam" id="PF01416">
    <property type="entry name" value="PseudoU_synth_1"/>
    <property type="match status" value="2"/>
</dbReference>
<dbReference type="InterPro" id="IPR020103">
    <property type="entry name" value="PsdUridine_synth_cat_dom_sf"/>
</dbReference>
<dbReference type="InterPro" id="IPR020095">
    <property type="entry name" value="PsdUridine_synth_TruA_C"/>
</dbReference>
<evidence type="ECO:0000256" key="5">
    <source>
        <dbReference type="RuleBase" id="RU003792"/>
    </source>
</evidence>
<dbReference type="InterPro" id="IPR020094">
    <property type="entry name" value="TruA/RsuA/RluB/E/F_N"/>
</dbReference>
<dbReference type="NCBIfam" id="TIGR00071">
    <property type="entry name" value="hisT_truA"/>
    <property type="match status" value="1"/>
</dbReference>
<comment type="similarity">
    <text evidence="1 4 5">Belongs to the tRNA pseudouridine synthase TruA family.</text>
</comment>
<dbReference type="PANTHER" id="PTHR11142:SF0">
    <property type="entry name" value="TRNA PSEUDOURIDINE SYNTHASE-LIKE 1"/>
    <property type="match status" value="1"/>
</dbReference>
<comment type="function">
    <text evidence="4">Formation of pseudouridine at positions 38, 39 and 40 in the anticodon stem and loop of transfer RNAs.</text>
</comment>
<evidence type="ECO:0000256" key="1">
    <source>
        <dbReference type="ARBA" id="ARBA00009375"/>
    </source>
</evidence>